<feature type="region of interest" description="Disordered" evidence="7">
    <location>
        <begin position="1"/>
        <end position="23"/>
    </location>
</feature>
<keyword evidence="6" id="KW-0539">Nucleus</keyword>
<keyword evidence="9" id="KW-1185">Reference proteome</keyword>
<feature type="compositionally biased region" description="Basic and acidic residues" evidence="7">
    <location>
        <begin position="490"/>
        <end position="504"/>
    </location>
</feature>
<evidence type="ECO:0000256" key="6">
    <source>
        <dbReference type="ARBA" id="ARBA00023242"/>
    </source>
</evidence>
<feature type="compositionally biased region" description="Basic and acidic residues" evidence="7">
    <location>
        <begin position="450"/>
        <end position="483"/>
    </location>
</feature>
<evidence type="ECO:0000256" key="5">
    <source>
        <dbReference type="ARBA" id="ARBA00022833"/>
    </source>
</evidence>
<feature type="region of interest" description="Disordered" evidence="7">
    <location>
        <begin position="547"/>
        <end position="631"/>
    </location>
</feature>
<dbReference type="GO" id="GO:0000981">
    <property type="term" value="F:DNA-binding transcription factor activity, RNA polymerase II-specific"/>
    <property type="evidence" value="ECO:0007669"/>
    <property type="project" value="TreeGrafter"/>
</dbReference>
<dbReference type="SMART" id="SM00355">
    <property type="entry name" value="ZnF_C2H2"/>
    <property type="match status" value="16"/>
</dbReference>
<protein>
    <submittedName>
        <fullName evidence="8">Uncharacterized protein</fullName>
    </submittedName>
</protein>
<evidence type="ECO:0000256" key="2">
    <source>
        <dbReference type="ARBA" id="ARBA00022723"/>
    </source>
</evidence>
<organism evidence="8 9">
    <name type="scientific">Owenia fusiformis</name>
    <name type="common">Polychaete worm</name>
    <dbReference type="NCBI Taxonomy" id="6347"/>
    <lineage>
        <taxon>Eukaryota</taxon>
        <taxon>Metazoa</taxon>
        <taxon>Spiralia</taxon>
        <taxon>Lophotrochozoa</taxon>
        <taxon>Annelida</taxon>
        <taxon>Polychaeta</taxon>
        <taxon>Sedentaria</taxon>
        <taxon>Canalipalpata</taxon>
        <taxon>Sabellida</taxon>
        <taxon>Oweniida</taxon>
        <taxon>Oweniidae</taxon>
        <taxon>Owenia</taxon>
    </lineage>
</organism>
<dbReference type="PANTHER" id="PTHR24388">
    <property type="entry name" value="ZINC FINGER PROTEIN"/>
    <property type="match status" value="1"/>
</dbReference>
<proteinExistence type="predicted"/>
<keyword evidence="4" id="KW-0863">Zinc-finger</keyword>
<dbReference type="Gene3D" id="3.30.160.60">
    <property type="entry name" value="Classic Zinc Finger"/>
    <property type="match status" value="7"/>
</dbReference>
<dbReference type="EMBL" id="CAIIXF020000004">
    <property type="protein sequence ID" value="CAH1781011.1"/>
    <property type="molecule type" value="Genomic_DNA"/>
</dbReference>
<dbReference type="GO" id="GO:0008270">
    <property type="term" value="F:zinc ion binding"/>
    <property type="evidence" value="ECO:0007669"/>
    <property type="project" value="UniProtKB-KW"/>
</dbReference>
<dbReference type="PANTHER" id="PTHR24388:SF54">
    <property type="entry name" value="PROTEIN ESCARGOT"/>
    <property type="match status" value="1"/>
</dbReference>
<dbReference type="InterPro" id="IPR013087">
    <property type="entry name" value="Znf_C2H2_type"/>
</dbReference>
<feature type="compositionally biased region" description="Basic and acidic residues" evidence="7">
    <location>
        <begin position="562"/>
        <end position="571"/>
    </location>
</feature>
<feature type="non-terminal residue" evidence="8">
    <location>
        <position position="1399"/>
    </location>
</feature>
<comment type="caution">
    <text evidence="8">The sequence shown here is derived from an EMBL/GenBank/DDBJ whole genome shotgun (WGS) entry which is preliminary data.</text>
</comment>
<feature type="non-terminal residue" evidence="8">
    <location>
        <position position="1"/>
    </location>
</feature>
<evidence type="ECO:0000313" key="8">
    <source>
        <dbReference type="EMBL" id="CAH1781011.1"/>
    </source>
</evidence>
<name>A0A8J1UBS7_OWEFU</name>
<keyword evidence="3" id="KW-0677">Repeat</keyword>
<accession>A0A8J1UBS7</accession>
<keyword evidence="5" id="KW-0862">Zinc</keyword>
<evidence type="ECO:0000256" key="4">
    <source>
        <dbReference type="ARBA" id="ARBA00022771"/>
    </source>
</evidence>
<dbReference type="SUPFAM" id="SSF57667">
    <property type="entry name" value="beta-beta-alpha zinc fingers"/>
    <property type="match status" value="6"/>
</dbReference>
<evidence type="ECO:0000256" key="1">
    <source>
        <dbReference type="ARBA" id="ARBA00004123"/>
    </source>
</evidence>
<evidence type="ECO:0000256" key="3">
    <source>
        <dbReference type="ARBA" id="ARBA00022737"/>
    </source>
</evidence>
<dbReference type="GO" id="GO:0005634">
    <property type="term" value="C:nucleus"/>
    <property type="evidence" value="ECO:0007669"/>
    <property type="project" value="UniProtKB-SubCell"/>
</dbReference>
<keyword evidence="2" id="KW-0479">Metal-binding</keyword>
<sequence length="1399" mass="156789">DNKSKDGNKTAEDSSTTSSDKNGLAVRIEDVRSLPAVSDSVVVTSETLPRDCHIVMMDPTGQAVTKATEEESYILILDENNKILEVRTGKVEEESYSYLGSDATDTVKKFRKKSALRVRESERLKFKDEYIDKLKDEIKEYPELSIDSSFTIFKQGHKKIHVCVHCRERVGGRKPAMTHLRQFHSEFLPWECPVSGCNQRESLRCLIERHLELHKFEGLYSCHLCPAKYKIKQSLTRHLESHRKNKKGVMPKIYKTNLSMSDPANLLNNGYEIVDPDVQDKTDAESQQENVAPDPIQENTAAEIYKDQEITVEKTDDGTITRTIRNPDNTFLESTGKQGRYVAKITKSLENTIAEITCNTNQKNTTVDTTNIQDDTITETVEIQDNAIKHSVGITATNQKNAGSSTEAMVQKTNLKKDKVPYNQKVVLMPVDKFLKDSKISKKTGAFESVTEKDKITEEPDNEIDKLGVEDAANNDDRDKEDPSGAGDNDDNKKIGDDSSEKHKQTVLVSKNPTQKHIILLSNEQLKSIGEEPVSSHEQIMQASIEKETNLTQKQTVAPSKDSSKSTHEEMVSSPEENDQRSSLQQTESLTSNEKQSVAKNDTIEQMNPEHPDYLCTSQQKGENDAAGHSVSVDPTTVAEAIGQQIAIESINANKSSAIENLDEVLAKVTKTVMLKLKDHAVPAYECNACATIISGRSAMFNHMMTSHKDLKIWSCHKCSYSTNSRSNLYSHEKHRHTDGAKYKCNRCGAGFHFPYKLRVHKSHCGVTGNNYCCQICGKEFRHPETYSSHLRGHCKVQRPQDTRKCEVCNKVLMKSNYQRHIESHIEGKQFNCLICSKSYKNPSGLREHQVSHKIMMHCAICNKNFTSAAWFRSHRRFHQVSGYQCQVCRKVFSSNGNLKQHTAAVHTNINSMPFKCKFCFKRFAVKKYLLNHMGTTHKTKRPYQCDLCPQSFSYPSGLNLHRMRHDRQFTKKLFHCDHCSRGFRTIEALSHHIRITHGDGKSSFQFSCGHCGKLYKSKAGIYKHSSIFHPNKEVTIKCSDTGEPFENVFMCEHCMEAFTSQDYLAVHILAQHLPEDIASHGDGDVKIMLTENSQSTAMGKLVMEDVGTENDGDKTESTVIKNVGKTSRFAPTSPTMPNIIELASEGYNVVLVDDNAAGSSGEQSEVAVTTTQEVLPTNVEVEQVTEDNQVLYYAMQDELPHTGQISVELVQTPTLSDDTISDCVSMTHDTHSGSVTLTNEANSENVSKESETVFIEVHEDIEGAETVSNAPQTVIIDSEKITNDSESFLIMNESIRASDEKESVQNNSESVFMEIDCIQEGTEHVSNETNVSQVIDVSNQTDEWQVSDVANETEVSQVLNKPNISATVTPPTSNLWTIDIMNPPTTTIDIVKPPPTTI</sequence>
<comment type="subcellular location">
    <subcellularLocation>
        <location evidence="1">Nucleus</location>
    </subcellularLocation>
</comment>
<feature type="compositionally biased region" description="Basic and acidic residues" evidence="7">
    <location>
        <begin position="1"/>
        <end position="12"/>
    </location>
</feature>
<dbReference type="PROSITE" id="PS00028">
    <property type="entry name" value="ZINC_FINGER_C2H2_1"/>
    <property type="match status" value="12"/>
</dbReference>
<feature type="compositionally biased region" description="Polar residues" evidence="7">
    <location>
        <begin position="581"/>
        <end position="606"/>
    </location>
</feature>
<reference evidence="8" key="1">
    <citation type="submission" date="2022-03" db="EMBL/GenBank/DDBJ databases">
        <authorList>
            <person name="Martin C."/>
        </authorList>
    </citation>
    <scope>NUCLEOTIDE SEQUENCE</scope>
</reference>
<feature type="region of interest" description="Disordered" evidence="7">
    <location>
        <begin position="449"/>
        <end position="511"/>
    </location>
</feature>
<evidence type="ECO:0000313" key="9">
    <source>
        <dbReference type="Proteomes" id="UP000749559"/>
    </source>
</evidence>
<dbReference type="PROSITE" id="PS50157">
    <property type="entry name" value="ZINC_FINGER_C2H2_2"/>
    <property type="match status" value="11"/>
</dbReference>
<gene>
    <name evidence="8" type="ORF">OFUS_LOCUS7633</name>
</gene>
<dbReference type="InterPro" id="IPR036236">
    <property type="entry name" value="Znf_C2H2_sf"/>
</dbReference>
<dbReference type="InterPro" id="IPR050527">
    <property type="entry name" value="Snail/Krueppel_Znf"/>
</dbReference>
<dbReference type="Pfam" id="PF00096">
    <property type="entry name" value="zf-C2H2"/>
    <property type="match status" value="3"/>
</dbReference>
<dbReference type="Proteomes" id="UP000749559">
    <property type="component" value="Unassembled WGS sequence"/>
</dbReference>
<dbReference type="OrthoDB" id="427030at2759"/>
<evidence type="ECO:0000256" key="7">
    <source>
        <dbReference type="SAM" id="MobiDB-lite"/>
    </source>
</evidence>
<dbReference type="GO" id="GO:0000978">
    <property type="term" value="F:RNA polymerase II cis-regulatory region sequence-specific DNA binding"/>
    <property type="evidence" value="ECO:0007669"/>
    <property type="project" value="TreeGrafter"/>
</dbReference>